<feature type="domain" description="Cyclin-like" evidence="4">
    <location>
        <begin position="67"/>
        <end position="166"/>
    </location>
</feature>
<evidence type="ECO:0000313" key="5">
    <source>
        <dbReference type="EMBL" id="GAB0202294.1"/>
    </source>
</evidence>
<dbReference type="Pfam" id="PF00134">
    <property type="entry name" value="Cyclin_N"/>
    <property type="match status" value="1"/>
</dbReference>
<feature type="region of interest" description="Disordered" evidence="3">
    <location>
        <begin position="1"/>
        <end position="39"/>
    </location>
</feature>
<feature type="compositionally biased region" description="Acidic residues" evidence="3">
    <location>
        <begin position="294"/>
        <end position="305"/>
    </location>
</feature>
<reference evidence="5 6" key="1">
    <citation type="submission" date="2024-06" db="EMBL/GenBank/DDBJ databases">
        <title>The draft genome of Grus japonensis, version 3.</title>
        <authorList>
            <person name="Nabeshima K."/>
            <person name="Suzuki S."/>
            <person name="Onuma M."/>
        </authorList>
    </citation>
    <scope>NUCLEOTIDE SEQUENCE [LARGE SCALE GENOMIC DNA]</scope>
    <source>
        <strain evidence="5 6">451A</strain>
    </source>
</reference>
<evidence type="ECO:0000259" key="4">
    <source>
        <dbReference type="SMART" id="SM00385"/>
    </source>
</evidence>
<dbReference type="Proteomes" id="UP001623348">
    <property type="component" value="Unassembled WGS sequence"/>
</dbReference>
<evidence type="ECO:0000256" key="2">
    <source>
        <dbReference type="RuleBase" id="RU000383"/>
    </source>
</evidence>
<comment type="similarity">
    <text evidence="2">Belongs to the cyclin family.</text>
</comment>
<name>A0ABC9XXR1_GRUJA</name>
<evidence type="ECO:0000256" key="1">
    <source>
        <dbReference type="ARBA" id="ARBA00023127"/>
    </source>
</evidence>
<protein>
    <submittedName>
        <fullName evidence="5">Cyclin-L1</fullName>
    </submittedName>
</protein>
<sequence>MGASRAAASARKGPAPGSAWIAPGPPAPPQPPGPRGRRRAAMALEPTEARGSWPGGAEARARFRVARFIMEAGVKLGLGSVALATACAAFHRFWRAVGPAAPHDPHLVAAAALFLAGKAQGTPLRARDVLNVAHRCLHPGQPPPGLDGGFWGLRDSLLQCELLLLRVLRFRVPIAHPHKYLVQYLLALGRWGRRGGWGHPRVPGVSWALVRDGAAGGLGLRHPPQHLAAAALHLALALCGRPAPPGTPPRWWQVLSPGLGAEELEGIVRELLGLYGLDTQVGGDPPTPPPLPDRDDDDDDDDDDDRPPRRRLQPLAPERL</sequence>
<comment type="caution">
    <text evidence="5">The sequence shown here is derived from an EMBL/GenBank/DDBJ whole genome shotgun (WGS) entry which is preliminary data.</text>
</comment>
<dbReference type="InterPro" id="IPR013763">
    <property type="entry name" value="Cyclin-like_dom"/>
</dbReference>
<evidence type="ECO:0000313" key="6">
    <source>
        <dbReference type="Proteomes" id="UP001623348"/>
    </source>
</evidence>
<dbReference type="InterPro" id="IPR006671">
    <property type="entry name" value="Cyclin_N"/>
</dbReference>
<accession>A0ABC9XXR1</accession>
<dbReference type="AlphaFoldDB" id="A0ABC9XXR1"/>
<dbReference type="SUPFAM" id="SSF47954">
    <property type="entry name" value="Cyclin-like"/>
    <property type="match status" value="2"/>
</dbReference>
<dbReference type="EMBL" id="BAAFJT010000038">
    <property type="protein sequence ID" value="GAB0202294.1"/>
    <property type="molecule type" value="Genomic_DNA"/>
</dbReference>
<feature type="compositionally biased region" description="Low complexity" evidence="3">
    <location>
        <begin position="1"/>
        <end position="22"/>
    </location>
</feature>
<keyword evidence="1 2" id="KW-0195">Cyclin</keyword>
<feature type="region of interest" description="Disordered" evidence="3">
    <location>
        <begin position="278"/>
        <end position="320"/>
    </location>
</feature>
<keyword evidence="6" id="KW-1185">Reference proteome</keyword>
<dbReference type="InterPro" id="IPR036915">
    <property type="entry name" value="Cyclin-like_sf"/>
</dbReference>
<dbReference type="Gene3D" id="1.10.472.10">
    <property type="entry name" value="Cyclin-like"/>
    <property type="match status" value="2"/>
</dbReference>
<proteinExistence type="inferred from homology"/>
<organism evidence="5 6">
    <name type="scientific">Grus japonensis</name>
    <name type="common">Japanese crane</name>
    <name type="synonym">Red-crowned crane</name>
    <dbReference type="NCBI Taxonomy" id="30415"/>
    <lineage>
        <taxon>Eukaryota</taxon>
        <taxon>Metazoa</taxon>
        <taxon>Chordata</taxon>
        <taxon>Craniata</taxon>
        <taxon>Vertebrata</taxon>
        <taxon>Euteleostomi</taxon>
        <taxon>Archelosauria</taxon>
        <taxon>Archosauria</taxon>
        <taxon>Dinosauria</taxon>
        <taxon>Saurischia</taxon>
        <taxon>Theropoda</taxon>
        <taxon>Coelurosauria</taxon>
        <taxon>Aves</taxon>
        <taxon>Neognathae</taxon>
        <taxon>Neoaves</taxon>
        <taxon>Gruiformes</taxon>
        <taxon>Gruidae</taxon>
        <taxon>Grus</taxon>
    </lineage>
</organism>
<dbReference type="SMART" id="SM00385">
    <property type="entry name" value="CYCLIN"/>
    <property type="match status" value="1"/>
</dbReference>
<feature type="compositionally biased region" description="Pro residues" evidence="3">
    <location>
        <begin position="23"/>
        <end position="34"/>
    </location>
</feature>
<gene>
    <name evidence="5" type="ORF">GRJ2_002695000</name>
</gene>
<dbReference type="InterPro" id="IPR043198">
    <property type="entry name" value="Cyclin/Ssn8"/>
</dbReference>
<evidence type="ECO:0000256" key="3">
    <source>
        <dbReference type="SAM" id="MobiDB-lite"/>
    </source>
</evidence>
<dbReference type="PANTHER" id="PTHR10026">
    <property type="entry name" value="CYCLIN"/>
    <property type="match status" value="1"/>
</dbReference>